<dbReference type="Gene3D" id="1.10.10.60">
    <property type="entry name" value="Homeodomain-like"/>
    <property type="match status" value="1"/>
</dbReference>
<accession>A0A5P1FED0</accession>
<evidence type="ECO:0000256" key="7">
    <source>
        <dbReference type="ARBA" id="ARBA00023242"/>
    </source>
</evidence>
<keyword evidence="3" id="KW-0805">Transcription regulation</keyword>
<dbReference type="Pfam" id="PF05920">
    <property type="entry name" value="Homeobox_KN"/>
    <property type="match status" value="1"/>
</dbReference>
<dbReference type="GO" id="GO:0003677">
    <property type="term" value="F:DNA binding"/>
    <property type="evidence" value="ECO:0007669"/>
    <property type="project" value="UniProtKB-UniRule"/>
</dbReference>
<feature type="domain" description="Homeobox" evidence="10">
    <location>
        <begin position="237"/>
        <end position="300"/>
    </location>
</feature>
<dbReference type="PANTHER" id="PTHR11850">
    <property type="entry name" value="HOMEOBOX PROTEIN TRANSCRIPTION FACTORS"/>
    <property type="match status" value="1"/>
</dbReference>
<dbReference type="InterPro" id="IPR009057">
    <property type="entry name" value="Homeodomain-like_sf"/>
</dbReference>
<dbReference type="SMART" id="SM00389">
    <property type="entry name" value="HOX"/>
    <property type="match status" value="1"/>
</dbReference>
<dbReference type="Pfam" id="PF07526">
    <property type="entry name" value="POX"/>
    <property type="match status" value="1"/>
</dbReference>
<evidence type="ECO:0000256" key="8">
    <source>
        <dbReference type="PROSITE-ProRule" id="PRU00108"/>
    </source>
</evidence>
<feature type="compositionally biased region" description="Basic and acidic residues" evidence="9">
    <location>
        <begin position="114"/>
        <end position="127"/>
    </location>
</feature>
<dbReference type="SUPFAM" id="SSF46689">
    <property type="entry name" value="Homeodomain-like"/>
    <property type="match status" value="1"/>
</dbReference>
<dbReference type="CDD" id="cd00086">
    <property type="entry name" value="homeodomain"/>
    <property type="match status" value="1"/>
</dbReference>
<comment type="subcellular location">
    <subcellularLocation>
        <location evidence="1 8">Nucleus</location>
    </subcellularLocation>
</comment>
<dbReference type="AlphaFoldDB" id="A0A5P1FED0"/>
<evidence type="ECO:0000256" key="2">
    <source>
        <dbReference type="ARBA" id="ARBA00006454"/>
    </source>
</evidence>
<evidence type="ECO:0000256" key="6">
    <source>
        <dbReference type="ARBA" id="ARBA00023163"/>
    </source>
</evidence>
<sequence>MASFYSNSTNQRDDVIPNLYLRGSSQILYPQNIPSKNSQDSFVRGRLNSSSCGVPNFMTSIPNSKYFKAAQRLLDEVVNIRDALKKKADKSQNACGFGGGSRSDAVPPNPEESAVDHSTELPTSERHDLQNRVTKLLAMSDEVDRRYKQYYHQMQLIVSSFDAIAGPQASKLYTTLVLQTISRHFRFLKDAITSHIETTRKKLGEKEISSVGISRLRYIDQQIRQQRAMQHFGLMQSHTWRPQRGLPENSVSTLRAWLFEHFLHPYPKDSEKLMLARQTGLTRGQVANWFINARVRLWKPMIEEMYNQEFGEIEMDSKKEIKLTNEICENINYKLDNVRYNDEYTNLQEQKPHRENCDLLQEALGRQVTEMSNYTNGVAFTLGLHQDVYGSVGLLGREDFEYTNTGTIGGNFVPSHLMHDFAA</sequence>
<dbReference type="InterPro" id="IPR006563">
    <property type="entry name" value="POX_dom"/>
</dbReference>
<feature type="region of interest" description="Disordered" evidence="9">
    <location>
        <begin position="91"/>
        <end position="127"/>
    </location>
</feature>
<gene>
    <name evidence="11" type="ORF">A4U43_C03F28140</name>
</gene>
<name>A0A5P1FED0_ASPOF</name>
<evidence type="ECO:0000313" key="12">
    <source>
        <dbReference type="Proteomes" id="UP000243459"/>
    </source>
</evidence>
<reference evidence="12" key="1">
    <citation type="journal article" date="2017" name="Nat. Commun.">
        <title>The asparagus genome sheds light on the origin and evolution of a young Y chromosome.</title>
        <authorList>
            <person name="Harkess A."/>
            <person name="Zhou J."/>
            <person name="Xu C."/>
            <person name="Bowers J.E."/>
            <person name="Van der Hulst R."/>
            <person name="Ayyampalayam S."/>
            <person name="Mercati F."/>
            <person name="Riccardi P."/>
            <person name="McKain M.R."/>
            <person name="Kakrana A."/>
            <person name="Tang H."/>
            <person name="Ray J."/>
            <person name="Groenendijk J."/>
            <person name="Arikit S."/>
            <person name="Mathioni S.M."/>
            <person name="Nakano M."/>
            <person name="Shan H."/>
            <person name="Telgmann-Rauber A."/>
            <person name="Kanno A."/>
            <person name="Yue Z."/>
            <person name="Chen H."/>
            <person name="Li W."/>
            <person name="Chen Y."/>
            <person name="Xu X."/>
            <person name="Zhang Y."/>
            <person name="Luo S."/>
            <person name="Chen H."/>
            <person name="Gao J."/>
            <person name="Mao Z."/>
            <person name="Pires J.C."/>
            <person name="Luo M."/>
            <person name="Kudrna D."/>
            <person name="Wing R.A."/>
            <person name="Meyers B.C."/>
            <person name="Yi K."/>
            <person name="Kong H."/>
            <person name="Lavrijsen P."/>
            <person name="Sunseri F."/>
            <person name="Falavigna A."/>
            <person name="Ye Y."/>
            <person name="Leebens-Mack J.H."/>
            <person name="Chen G."/>
        </authorList>
    </citation>
    <scope>NUCLEOTIDE SEQUENCE [LARGE SCALE GENOMIC DNA]</scope>
    <source>
        <strain evidence="12">cv. DH0086</strain>
    </source>
</reference>
<dbReference type="InterPro" id="IPR050224">
    <property type="entry name" value="TALE_homeobox"/>
</dbReference>
<evidence type="ECO:0000259" key="10">
    <source>
        <dbReference type="PROSITE" id="PS50071"/>
    </source>
</evidence>
<evidence type="ECO:0000256" key="9">
    <source>
        <dbReference type="SAM" id="MobiDB-lite"/>
    </source>
</evidence>
<evidence type="ECO:0000256" key="5">
    <source>
        <dbReference type="ARBA" id="ARBA00023155"/>
    </source>
</evidence>
<dbReference type="GO" id="GO:0006355">
    <property type="term" value="P:regulation of DNA-templated transcription"/>
    <property type="evidence" value="ECO:0007669"/>
    <property type="project" value="InterPro"/>
</dbReference>
<dbReference type="EMBL" id="CM007383">
    <property type="protein sequence ID" value="ONK76462.1"/>
    <property type="molecule type" value="Genomic_DNA"/>
</dbReference>
<dbReference type="InterPro" id="IPR001356">
    <property type="entry name" value="HD"/>
</dbReference>
<dbReference type="Gramene" id="ONK76462">
    <property type="protein sequence ID" value="ONK76462"/>
    <property type="gene ID" value="A4U43_C03F28140"/>
</dbReference>
<keyword evidence="7 8" id="KW-0539">Nucleus</keyword>
<feature type="DNA-binding region" description="Homeobox" evidence="8">
    <location>
        <begin position="239"/>
        <end position="301"/>
    </location>
</feature>
<organism evidence="11 12">
    <name type="scientific">Asparagus officinalis</name>
    <name type="common">Garden asparagus</name>
    <dbReference type="NCBI Taxonomy" id="4686"/>
    <lineage>
        <taxon>Eukaryota</taxon>
        <taxon>Viridiplantae</taxon>
        <taxon>Streptophyta</taxon>
        <taxon>Embryophyta</taxon>
        <taxon>Tracheophyta</taxon>
        <taxon>Spermatophyta</taxon>
        <taxon>Magnoliopsida</taxon>
        <taxon>Liliopsida</taxon>
        <taxon>Asparagales</taxon>
        <taxon>Asparagaceae</taxon>
        <taxon>Asparagoideae</taxon>
        <taxon>Asparagus</taxon>
    </lineage>
</organism>
<evidence type="ECO:0000256" key="3">
    <source>
        <dbReference type="ARBA" id="ARBA00023015"/>
    </source>
</evidence>
<proteinExistence type="inferred from homology"/>
<dbReference type="InterPro" id="IPR008422">
    <property type="entry name" value="KN_HD"/>
</dbReference>
<keyword evidence="12" id="KW-1185">Reference proteome</keyword>
<evidence type="ECO:0000256" key="1">
    <source>
        <dbReference type="ARBA" id="ARBA00004123"/>
    </source>
</evidence>
<dbReference type="SMART" id="SM00574">
    <property type="entry name" value="POX"/>
    <property type="match status" value="1"/>
</dbReference>
<dbReference type="Proteomes" id="UP000243459">
    <property type="component" value="Chromosome 3"/>
</dbReference>
<dbReference type="PROSITE" id="PS50071">
    <property type="entry name" value="HOMEOBOX_2"/>
    <property type="match status" value="1"/>
</dbReference>
<evidence type="ECO:0000256" key="4">
    <source>
        <dbReference type="ARBA" id="ARBA00023125"/>
    </source>
</evidence>
<keyword evidence="6" id="KW-0804">Transcription</keyword>
<keyword evidence="4 8" id="KW-0238">DNA-binding</keyword>
<protein>
    <recommendedName>
        <fullName evidence="10">Homeobox domain-containing protein</fullName>
    </recommendedName>
</protein>
<comment type="similarity">
    <text evidence="2">Belongs to the TALE/BELL homeobox family.</text>
</comment>
<evidence type="ECO:0000313" key="11">
    <source>
        <dbReference type="EMBL" id="ONK76462.1"/>
    </source>
</evidence>
<dbReference type="GO" id="GO:0005634">
    <property type="term" value="C:nucleus"/>
    <property type="evidence" value="ECO:0007669"/>
    <property type="project" value="UniProtKB-SubCell"/>
</dbReference>
<keyword evidence="5 8" id="KW-0371">Homeobox</keyword>